<proteinExistence type="inferred from homology"/>
<dbReference type="RefSeq" id="WP_089209606.1">
    <property type="nucleotide sequence ID" value="NZ_FZOD01000025.1"/>
</dbReference>
<comment type="similarity">
    <text evidence="1">Belongs to the IMPACT family.</text>
</comment>
<protein>
    <submittedName>
        <fullName evidence="4">Uncharacterized protein, YigZ family</fullName>
    </submittedName>
</protein>
<dbReference type="InterPro" id="IPR015796">
    <property type="entry name" value="Impact_YigZ-like"/>
</dbReference>
<feature type="domain" description="UPF0029" evidence="3">
    <location>
        <begin position="140"/>
        <end position="195"/>
    </location>
</feature>
<dbReference type="SUPFAM" id="SSF54211">
    <property type="entry name" value="Ribosomal protein S5 domain 2-like"/>
    <property type="match status" value="1"/>
</dbReference>
<dbReference type="PROSITE" id="PS00910">
    <property type="entry name" value="UPF0029"/>
    <property type="match status" value="1"/>
</dbReference>
<dbReference type="Proteomes" id="UP000198282">
    <property type="component" value="Unassembled WGS sequence"/>
</dbReference>
<gene>
    <name evidence="4" type="ORF">SAMN05216276_102516</name>
</gene>
<keyword evidence="5" id="KW-1185">Reference proteome</keyword>
<evidence type="ECO:0000313" key="4">
    <source>
        <dbReference type="EMBL" id="SNT11280.1"/>
    </source>
</evidence>
<accession>A0A239JZT7</accession>
<dbReference type="PANTHER" id="PTHR16301:SF20">
    <property type="entry name" value="IMPACT FAMILY MEMBER YIGZ"/>
    <property type="match status" value="1"/>
</dbReference>
<dbReference type="InterPro" id="IPR023582">
    <property type="entry name" value="Impact"/>
</dbReference>
<dbReference type="Gene3D" id="3.30.230.30">
    <property type="entry name" value="Impact, N-terminal domain"/>
    <property type="match status" value="1"/>
</dbReference>
<dbReference type="OrthoDB" id="9813771at2"/>
<dbReference type="GO" id="GO:0005737">
    <property type="term" value="C:cytoplasm"/>
    <property type="evidence" value="ECO:0007669"/>
    <property type="project" value="TreeGrafter"/>
</dbReference>
<organism evidence="4 5">
    <name type="scientific">Streptosporangium subroseum</name>
    <dbReference type="NCBI Taxonomy" id="106412"/>
    <lineage>
        <taxon>Bacteria</taxon>
        <taxon>Bacillati</taxon>
        <taxon>Actinomycetota</taxon>
        <taxon>Actinomycetes</taxon>
        <taxon>Streptosporangiales</taxon>
        <taxon>Streptosporangiaceae</taxon>
        <taxon>Streptosporangium</taxon>
    </lineage>
</organism>
<dbReference type="EMBL" id="FZOD01000025">
    <property type="protein sequence ID" value="SNT11280.1"/>
    <property type="molecule type" value="Genomic_DNA"/>
</dbReference>
<dbReference type="GO" id="GO:0006446">
    <property type="term" value="P:regulation of translational initiation"/>
    <property type="evidence" value="ECO:0007669"/>
    <property type="project" value="TreeGrafter"/>
</dbReference>
<dbReference type="InterPro" id="IPR035647">
    <property type="entry name" value="EFG_III/V"/>
</dbReference>
<dbReference type="InterPro" id="IPR020569">
    <property type="entry name" value="UPF0029_Impact_CS"/>
</dbReference>
<dbReference type="AlphaFoldDB" id="A0A239JZT7"/>
<dbReference type="InterPro" id="IPR020568">
    <property type="entry name" value="Ribosomal_Su5_D2-typ_SF"/>
</dbReference>
<evidence type="ECO:0000259" key="3">
    <source>
        <dbReference type="Pfam" id="PF09186"/>
    </source>
</evidence>
<dbReference type="NCBIfam" id="TIGR00257">
    <property type="entry name" value="IMPACT_YIGZ"/>
    <property type="match status" value="1"/>
</dbReference>
<dbReference type="InterPro" id="IPR015269">
    <property type="entry name" value="UPF0029_Impact_C"/>
</dbReference>
<dbReference type="Pfam" id="PF09186">
    <property type="entry name" value="DUF1949"/>
    <property type="match status" value="1"/>
</dbReference>
<evidence type="ECO:0000256" key="1">
    <source>
        <dbReference type="ARBA" id="ARBA00007665"/>
    </source>
</evidence>
<sequence length="209" mass="22526">MAVPYLTPEDITEHETEIKRSRFVCTLAPVSSEEEARAFVAECKELYADASHNCSAYVIGGDRLVQRADDDGEPGGTAGTPMLETLLRRGLGDVVAVVTRYFGGVKLGAGGLIRAYGSSVGKALDLAPLVEMVPAKAMTVTVDHVQAGRLENDLHASRYEVREVVYGAEVGFRVAVRESDLPVFPSWIATLTAGRAVVEPGETLYLRRT</sequence>
<evidence type="ECO:0000313" key="5">
    <source>
        <dbReference type="Proteomes" id="UP000198282"/>
    </source>
</evidence>
<feature type="domain" description="Impact N-terminal" evidence="2">
    <location>
        <begin position="19"/>
        <end position="124"/>
    </location>
</feature>
<dbReference type="Pfam" id="PF01205">
    <property type="entry name" value="Impact_N"/>
    <property type="match status" value="1"/>
</dbReference>
<dbReference type="InterPro" id="IPR036956">
    <property type="entry name" value="Impact_N_sf"/>
</dbReference>
<dbReference type="SUPFAM" id="SSF54980">
    <property type="entry name" value="EF-G C-terminal domain-like"/>
    <property type="match status" value="1"/>
</dbReference>
<dbReference type="PANTHER" id="PTHR16301">
    <property type="entry name" value="IMPACT-RELATED"/>
    <property type="match status" value="1"/>
</dbReference>
<evidence type="ECO:0000259" key="2">
    <source>
        <dbReference type="Pfam" id="PF01205"/>
    </source>
</evidence>
<name>A0A239JZT7_9ACTN</name>
<reference evidence="4 5" key="1">
    <citation type="submission" date="2017-06" db="EMBL/GenBank/DDBJ databases">
        <authorList>
            <person name="Kim H.J."/>
            <person name="Triplett B.A."/>
        </authorList>
    </citation>
    <scope>NUCLEOTIDE SEQUENCE [LARGE SCALE GENOMIC DNA]</scope>
    <source>
        <strain evidence="4 5">CGMCC 4.2132</strain>
    </source>
</reference>
<dbReference type="InterPro" id="IPR001498">
    <property type="entry name" value="Impact_N"/>
</dbReference>